<dbReference type="Proteomes" id="UP000683360">
    <property type="component" value="Unassembled WGS sequence"/>
</dbReference>
<name>A0A8S3Q295_MYTED</name>
<comment type="caution">
    <text evidence="2">The sequence shown here is derived from an EMBL/GenBank/DDBJ whole genome shotgun (WGS) entry which is preliminary data.</text>
</comment>
<evidence type="ECO:0000256" key="1">
    <source>
        <dbReference type="SAM" id="MobiDB-lite"/>
    </source>
</evidence>
<protein>
    <submittedName>
        <fullName evidence="2">Uncharacterized protein</fullName>
    </submittedName>
</protein>
<accession>A0A8S3Q295</accession>
<keyword evidence="3" id="KW-1185">Reference proteome</keyword>
<proteinExistence type="predicted"/>
<sequence>MVVGGSRVHRIDITQIDDDSTLYLYKEHLPKLKKIIVRIGSCPTVFTDIIVVRIEVAKELCKVNPLLLPTTSIKQTSPSQPNQRRVMIPTTSIKQTSPFHTTQSRVMIPTTSIKQTSQSRTTQRRVMIPTTSIKQTSPFHTTQSRVMIPTTSIKQTSPFHTTQRRVMIPTTSIKQTSPCHTTQRRVIYEICTEVSTSWTDLDDTIKGILTSLLVCGSFGPNKSVCINQFNGEVYIHLRGPNKEGGQKHFTMSIKEFKELARLLNIDQLKVISNNFNLQESSGSGRGSIEKSGRGGDDGSGPSKAKRTRRVVKKRSPFIDDEAEEI</sequence>
<dbReference type="EMBL" id="CAJPWZ010000311">
    <property type="protein sequence ID" value="CAG2190064.1"/>
    <property type="molecule type" value="Genomic_DNA"/>
</dbReference>
<organism evidence="2 3">
    <name type="scientific">Mytilus edulis</name>
    <name type="common">Blue mussel</name>
    <dbReference type="NCBI Taxonomy" id="6550"/>
    <lineage>
        <taxon>Eukaryota</taxon>
        <taxon>Metazoa</taxon>
        <taxon>Spiralia</taxon>
        <taxon>Lophotrochozoa</taxon>
        <taxon>Mollusca</taxon>
        <taxon>Bivalvia</taxon>
        <taxon>Autobranchia</taxon>
        <taxon>Pteriomorphia</taxon>
        <taxon>Mytilida</taxon>
        <taxon>Mytiloidea</taxon>
        <taxon>Mytilidae</taxon>
        <taxon>Mytilinae</taxon>
        <taxon>Mytilus</taxon>
    </lineage>
</organism>
<dbReference type="AlphaFoldDB" id="A0A8S3Q295"/>
<reference evidence="2" key="1">
    <citation type="submission" date="2021-03" db="EMBL/GenBank/DDBJ databases">
        <authorList>
            <person name="Bekaert M."/>
        </authorList>
    </citation>
    <scope>NUCLEOTIDE SEQUENCE</scope>
</reference>
<evidence type="ECO:0000313" key="3">
    <source>
        <dbReference type="Proteomes" id="UP000683360"/>
    </source>
</evidence>
<feature type="compositionally biased region" description="Basic residues" evidence="1">
    <location>
        <begin position="303"/>
        <end position="315"/>
    </location>
</feature>
<feature type="region of interest" description="Disordered" evidence="1">
    <location>
        <begin position="279"/>
        <end position="325"/>
    </location>
</feature>
<evidence type="ECO:0000313" key="2">
    <source>
        <dbReference type="EMBL" id="CAG2190064.1"/>
    </source>
</evidence>
<feature type="compositionally biased region" description="Basic and acidic residues" evidence="1">
    <location>
        <begin position="287"/>
        <end position="296"/>
    </location>
</feature>
<gene>
    <name evidence="2" type="ORF">MEDL_5413</name>
</gene>